<dbReference type="HOGENOM" id="CLU_1221382_0_0_1"/>
<name>A0A0E0K0L6_ORYPU</name>
<evidence type="ECO:0000256" key="1">
    <source>
        <dbReference type="SAM" id="MobiDB-lite"/>
    </source>
</evidence>
<feature type="compositionally biased region" description="Low complexity" evidence="1">
    <location>
        <begin position="120"/>
        <end position="131"/>
    </location>
</feature>
<reference evidence="2" key="2">
    <citation type="submission" date="2018-05" db="EMBL/GenBank/DDBJ databases">
        <title>OpunRS2 (Oryza punctata Reference Sequence Version 2).</title>
        <authorList>
            <person name="Zhang J."/>
            <person name="Kudrna D."/>
            <person name="Lee S."/>
            <person name="Talag J."/>
            <person name="Welchert J."/>
            <person name="Wing R.A."/>
        </authorList>
    </citation>
    <scope>NUCLEOTIDE SEQUENCE [LARGE SCALE GENOMIC DNA]</scope>
</reference>
<proteinExistence type="predicted"/>
<keyword evidence="3" id="KW-1185">Reference proteome</keyword>
<organism evidence="2">
    <name type="scientific">Oryza punctata</name>
    <name type="common">Red rice</name>
    <dbReference type="NCBI Taxonomy" id="4537"/>
    <lineage>
        <taxon>Eukaryota</taxon>
        <taxon>Viridiplantae</taxon>
        <taxon>Streptophyta</taxon>
        <taxon>Embryophyta</taxon>
        <taxon>Tracheophyta</taxon>
        <taxon>Spermatophyta</taxon>
        <taxon>Magnoliopsida</taxon>
        <taxon>Liliopsida</taxon>
        <taxon>Poales</taxon>
        <taxon>Poaceae</taxon>
        <taxon>BOP clade</taxon>
        <taxon>Oryzoideae</taxon>
        <taxon>Oryzeae</taxon>
        <taxon>Oryzinae</taxon>
        <taxon>Oryza</taxon>
    </lineage>
</organism>
<feature type="region of interest" description="Disordered" evidence="1">
    <location>
        <begin position="118"/>
        <end position="179"/>
    </location>
</feature>
<dbReference type="Gramene" id="OPUNC02G17020.1">
    <property type="protein sequence ID" value="OPUNC02G17020.1"/>
    <property type="gene ID" value="OPUNC02G17020"/>
</dbReference>
<dbReference type="Proteomes" id="UP000026962">
    <property type="component" value="Chromosome 2"/>
</dbReference>
<feature type="compositionally biased region" description="Polar residues" evidence="1">
    <location>
        <begin position="1"/>
        <end position="18"/>
    </location>
</feature>
<protein>
    <submittedName>
        <fullName evidence="2">Uncharacterized protein</fullName>
    </submittedName>
</protein>
<dbReference type="AlphaFoldDB" id="A0A0E0K0L6"/>
<reference evidence="2" key="1">
    <citation type="submission" date="2015-04" db="UniProtKB">
        <authorList>
            <consortium name="EnsemblPlants"/>
        </authorList>
    </citation>
    <scope>IDENTIFICATION</scope>
</reference>
<feature type="compositionally biased region" description="Basic residues" evidence="1">
    <location>
        <begin position="152"/>
        <end position="170"/>
    </location>
</feature>
<feature type="region of interest" description="Disordered" evidence="1">
    <location>
        <begin position="1"/>
        <end position="32"/>
    </location>
</feature>
<sequence>MTLPVSVSTQIRAGQQPEQAAPINKSPTPPLRRTRAHKSQLLLCSPPTTTCPFAPTHTQHTPRRLVSLCLSCRRRREPELRSSRSICTDCLRQLRPRRGDGQSEHEAVPAELLHAEGERAAAQGGRAAQPGEPDPALRAQAPPRQVAIAGRGTRRRQRQQERRRHRRRPPHWPASGAGQVSLQVQVGYSHELTAWSHRSGCLLEPLDGDGYCRCLGVCGLTLAVDVN</sequence>
<accession>A0A0E0K0L6</accession>
<dbReference type="EnsemblPlants" id="OPUNC02G17020.1">
    <property type="protein sequence ID" value="OPUNC02G17020.1"/>
    <property type="gene ID" value="OPUNC02G17020"/>
</dbReference>
<evidence type="ECO:0000313" key="2">
    <source>
        <dbReference type="EnsemblPlants" id="OPUNC02G17020.1"/>
    </source>
</evidence>
<evidence type="ECO:0000313" key="3">
    <source>
        <dbReference type="Proteomes" id="UP000026962"/>
    </source>
</evidence>